<dbReference type="EMBL" id="GDAI01001035">
    <property type="protein sequence ID" value="JAI16568.1"/>
    <property type="molecule type" value="mRNA"/>
</dbReference>
<proteinExistence type="evidence at transcript level"/>
<dbReference type="GO" id="GO:0005739">
    <property type="term" value="C:mitochondrion"/>
    <property type="evidence" value="ECO:0007669"/>
    <property type="project" value="TreeGrafter"/>
</dbReference>
<dbReference type="PANTHER" id="PTHR14938">
    <property type="entry name" value="HCLS1-ASSOCIATED PROTEIN X-1"/>
    <property type="match status" value="1"/>
</dbReference>
<dbReference type="GO" id="GO:0016529">
    <property type="term" value="C:sarcoplasmic reticulum"/>
    <property type="evidence" value="ECO:0007669"/>
    <property type="project" value="TreeGrafter"/>
</dbReference>
<protein>
    <submittedName>
        <fullName evidence="1">Uncharacterized protein</fullName>
    </submittedName>
</protein>
<name>A0A0K8TQZ9_TABBR</name>
<evidence type="ECO:0000313" key="1">
    <source>
        <dbReference type="EMBL" id="JAI16568.1"/>
    </source>
</evidence>
<dbReference type="GO" id="GO:0043066">
    <property type="term" value="P:negative regulation of apoptotic process"/>
    <property type="evidence" value="ECO:0007669"/>
    <property type="project" value="InterPro"/>
</dbReference>
<reference evidence="1" key="1">
    <citation type="journal article" date="2015" name="Insect Biochem. Mol. Biol.">
        <title>An insight into the sialome of the horse fly, Tabanus bromius.</title>
        <authorList>
            <person name="Ribeiro J.M."/>
            <person name="Kazimirova M."/>
            <person name="Takac P."/>
            <person name="Andersen J.F."/>
            <person name="Francischetti I.M."/>
        </authorList>
    </citation>
    <scope>NUCLEOTIDE SEQUENCE</scope>
</reference>
<accession>A0A0K8TQZ9</accession>
<dbReference type="AlphaFoldDB" id="A0A0K8TQZ9"/>
<dbReference type="GO" id="GO:0016324">
    <property type="term" value="C:apical plasma membrane"/>
    <property type="evidence" value="ECO:0007669"/>
    <property type="project" value="TreeGrafter"/>
</dbReference>
<organism evidence="1">
    <name type="scientific">Tabanus bromius</name>
    <name type="common">Band-eyed brown horse fly</name>
    <dbReference type="NCBI Taxonomy" id="304241"/>
    <lineage>
        <taxon>Eukaryota</taxon>
        <taxon>Metazoa</taxon>
        <taxon>Ecdysozoa</taxon>
        <taxon>Arthropoda</taxon>
        <taxon>Hexapoda</taxon>
        <taxon>Insecta</taxon>
        <taxon>Pterygota</taxon>
        <taxon>Neoptera</taxon>
        <taxon>Endopterygota</taxon>
        <taxon>Diptera</taxon>
        <taxon>Brachycera</taxon>
        <taxon>Tabanomorpha</taxon>
        <taxon>Tabanoidea</taxon>
        <taxon>Tabanidae</taxon>
        <taxon>Tabanus</taxon>
    </lineage>
</organism>
<dbReference type="GO" id="GO:0030136">
    <property type="term" value="C:clathrin-coated vesicle"/>
    <property type="evidence" value="ECO:0007669"/>
    <property type="project" value="TreeGrafter"/>
</dbReference>
<dbReference type="PANTHER" id="PTHR14938:SF2">
    <property type="entry name" value="HCLS1-ASSOCIATED PROTEIN X-1"/>
    <property type="match status" value="1"/>
</dbReference>
<dbReference type="GO" id="GO:0015629">
    <property type="term" value="C:actin cytoskeleton"/>
    <property type="evidence" value="ECO:0007669"/>
    <property type="project" value="TreeGrafter"/>
</dbReference>
<dbReference type="InterPro" id="IPR017248">
    <property type="entry name" value="HAX-1"/>
</dbReference>
<dbReference type="GO" id="GO:0030833">
    <property type="term" value="P:regulation of actin filament polymerization"/>
    <property type="evidence" value="ECO:0007669"/>
    <property type="project" value="TreeGrafter"/>
</dbReference>
<sequence>MDILKKIFSKTGSEKGSSNLKDEFRKPSWFEEIETDDELFDNDRSFIFQIFTNPIELQKHFDQQMQEILKSFKQEEEDDGDFFNQSPRDEYLKPGFEGNLIKEFKRHKSLDTDLDGEIYPDQLHTLLQRLSPEIQSILPENSKKGKNFTKQIKEKLSEEDLIMGRIHGTILDESQKPAMKRKDVYVPKMSPHFGGVFEGTYQGPKMFGQSVMTQTIRKPDGTCETKRIIRDTDGNVKTTITRTIDGKTETVTTYGNGQNEKTKIEGSMLKKQDDIKNCVLPSDRNVYVSKAGYALPKNLW</sequence>